<evidence type="ECO:0000313" key="2">
    <source>
        <dbReference type="EMBL" id="EHB92765.1"/>
    </source>
</evidence>
<feature type="transmembrane region" description="Helical" evidence="1">
    <location>
        <begin position="115"/>
        <end position="135"/>
    </location>
</feature>
<sequence length="192" mass="21585">MESKFFTFVRPYLDYIDSGRFFRQPFCWLYSVLAVLNLLFPLIVLAQSCRLGVFHAGGKVVIAFIIAFLVLALGGWISFQIWWNRKNRIMQSSKQGDDFIAIPVFSDFIQTAGEWAGTWIAVVGGLLSLLLSLILGDDMFLMNRALGFGFLDFSFMGIVLFPIYGFLIVIVARVVAEVYRALAAIANNTKKS</sequence>
<accession>G5H7C6</accession>
<dbReference type="STRING" id="742725.HMPREF9450_00969"/>
<dbReference type="RefSeq" id="WP_009133775.1">
    <property type="nucleotide sequence ID" value="NZ_CP102250.1"/>
</dbReference>
<dbReference type="Proteomes" id="UP000006008">
    <property type="component" value="Unassembled WGS sequence"/>
</dbReference>
<name>G5H7C6_9BACT</name>
<keyword evidence="1" id="KW-1133">Transmembrane helix</keyword>
<evidence type="ECO:0000313" key="3">
    <source>
        <dbReference type="Proteomes" id="UP000006008"/>
    </source>
</evidence>
<organism evidence="2 3">
    <name type="scientific">Alistipes indistinctus YIT 12060</name>
    <dbReference type="NCBI Taxonomy" id="742725"/>
    <lineage>
        <taxon>Bacteria</taxon>
        <taxon>Pseudomonadati</taxon>
        <taxon>Bacteroidota</taxon>
        <taxon>Bacteroidia</taxon>
        <taxon>Bacteroidales</taxon>
        <taxon>Rikenellaceae</taxon>
        <taxon>Alistipes</taxon>
    </lineage>
</organism>
<keyword evidence="1" id="KW-0472">Membrane</keyword>
<dbReference type="OrthoDB" id="1049220at2"/>
<feature type="transmembrane region" description="Helical" evidence="1">
    <location>
        <begin position="60"/>
        <end position="83"/>
    </location>
</feature>
<evidence type="ECO:0000256" key="1">
    <source>
        <dbReference type="SAM" id="Phobius"/>
    </source>
</evidence>
<dbReference type="HOGENOM" id="CLU_1270241_0_0_10"/>
<comment type="caution">
    <text evidence="2">The sequence shown here is derived from an EMBL/GenBank/DDBJ whole genome shotgun (WGS) entry which is preliminary data.</text>
</comment>
<feature type="transmembrane region" description="Helical" evidence="1">
    <location>
        <begin position="27"/>
        <end position="48"/>
    </location>
</feature>
<keyword evidence="3" id="KW-1185">Reference proteome</keyword>
<dbReference type="PATRIC" id="fig|742725.3.peg.1026"/>
<gene>
    <name evidence="2" type="ORF">HMPREF9450_00969</name>
</gene>
<dbReference type="EMBL" id="ADLD01000009">
    <property type="protein sequence ID" value="EHB92765.1"/>
    <property type="molecule type" value="Genomic_DNA"/>
</dbReference>
<proteinExistence type="predicted"/>
<reference evidence="2 3" key="1">
    <citation type="submission" date="2011-08" db="EMBL/GenBank/DDBJ databases">
        <title>The Genome Sequence of Alistipes indistinctus YIT 12060.</title>
        <authorList>
            <consortium name="The Broad Institute Genome Sequencing Platform"/>
            <person name="Earl A."/>
            <person name="Ward D."/>
            <person name="Feldgarden M."/>
            <person name="Gevers D."/>
            <person name="Morotomi M."/>
            <person name="Young S.K."/>
            <person name="Zeng Q."/>
            <person name="Gargeya S."/>
            <person name="Fitzgerald M."/>
            <person name="Haas B."/>
            <person name="Abouelleil A."/>
            <person name="Alvarado L."/>
            <person name="Arachchi H.M."/>
            <person name="Berlin A."/>
            <person name="Brown A."/>
            <person name="Chapman S.B."/>
            <person name="Chen Z."/>
            <person name="Dunbar C."/>
            <person name="Freedman E."/>
            <person name="Gearin G."/>
            <person name="Gellesch M."/>
            <person name="Goldberg J."/>
            <person name="Griggs A."/>
            <person name="Gujja S."/>
            <person name="Heiman D."/>
            <person name="Howarth C."/>
            <person name="Larson L."/>
            <person name="Lui A."/>
            <person name="MacDonald P.J.P."/>
            <person name="Montmayeur A."/>
            <person name="Murphy C."/>
            <person name="Neiman D."/>
            <person name="Pearson M."/>
            <person name="Priest M."/>
            <person name="Roberts A."/>
            <person name="Saif S."/>
            <person name="Shea T."/>
            <person name="Shenoy N."/>
            <person name="Sisk P."/>
            <person name="Stolte C."/>
            <person name="Sykes S."/>
            <person name="Wortman J."/>
            <person name="Nusbaum C."/>
            <person name="Birren B."/>
        </authorList>
    </citation>
    <scope>NUCLEOTIDE SEQUENCE [LARGE SCALE GENOMIC DNA]</scope>
    <source>
        <strain evidence="2 3">YIT 12060</strain>
    </source>
</reference>
<dbReference type="eggNOG" id="ENOG50314TU">
    <property type="taxonomic scope" value="Bacteria"/>
</dbReference>
<keyword evidence="1" id="KW-0812">Transmembrane</keyword>
<protein>
    <submittedName>
        <fullName evidence="2">Uncharacterized protein</fullName>
    </submittedName>
</protein>
<dbReference type="AlphaFoldDB" id="G5H7C6"/>
<feature type="transmembrane region" description="Helical" evidence="1">
    <location>
        <begin position="155"/>
        <end position="176"/>
    </location>
</feature>
<dbReference type="GeneID" id="92816014"/>